<evidence type="ECO:0000256" key="1">
    <source>
        <dbReference type="SAM" id="Coils"/>
    </source>
</evidence>
<feature type="region of interest" description="Disordered" evidence="2">
    <location>
        <begin position="46"/>
        <end position="123"/>
    </location>
</feature>
<dbReference type="InterPro" id="IPR011598">
    <property type="entry name" value="bHLH_dom"/>
</dbReference>
<dbReference type="SMART" id="SM00353">
    <property type="entry name" value="HLH"/>
    <property type="match status" value="1"/>
</dbReference>
<feature type="region of interest" description="Disordered" evidence="2">
    <location>
        <begin position="140"/>
        <end position="162"/>
    </location>
</feature>
<dbReference type="Proteomes" id="UP000612055">
    <property type="component" value="Unassembled WGS sequence"/>
</dbReference>
<evidence type="ECO:0000313" key="4">
    <source>
        <dbReference type="EMBL" id="KAG2496895.1"/>
    </source>
</evidence>
<dbReference type="Pfam" id="PF00010">
    <property type="entry name" value="HLH"/>
    <property type="match status" value="1"/>
</dbReference>
<dbReference type="InterPro" id="IPR036638">
    <property type="entry name" value="HLH_DNA-bd_sf"/>
</dbReference>
<reference evidence="4" key="1">
    <citation type="journal article" date="2020" name="bioRxiv">
        <title>Comparative genomics of Chlamydomonas.</title>
        <authorList>
            <person name="Craig R.J."/>
            <person name="Hasan A.R."/>
            <person name="Ness R.W."/>
            <person name="Keightley P.D."/>
        </authorList>
    </citation>
    <scope>NUCLEOTIDE SEQUENCE</scope>
    <source>
        <strain evidence="4">CCAP 11/70</strain>
    </source>
</reference>
<dbReference type="Gene3D" id="4.10.280.10">
    <property type="entry name" value="Helix-loop-helix DNA-binding domain"/>
    <property type="match status" value="1"/>
</dbReference>
<sequence>MEDNFCDYPNAYPEEAGMAGAAWTGAASLDGLSSAQLDDMIAYTSDQQQTCVKQEHDPSPFGCSPSEPSEELPGGSSFGEDPTYEPDMDGIDALHPQASKQNGRRPRPGRGSQPMAHSTIEKHRRDRINNLIEDLGRLVPPVTGKRGAEDTSDTSCPSAKRPKHAVLADVAVRLRQLQAENTRLKHRLAEAAHSRPAAPAAAATARPRALAVPAKTSAVAAAPCKPSPTAAAPAPAAPSMLAAGPMQPAMLSSQSSAAACQIAYDAAAVAAGAVAAVTASPSGSSNDLAAAGCAAAAMGALSADGALPSPAASGGAGSGCNSASSPLAEAAADVASAAAAAAAAAVPPPFIPTPSMFPGSAGFAPASPCASPALACAPSSCMNGSLAAGGPSCYPASPSPSPTSATPLAVTSALPQAPTLPPCYDASTAAAAAAFDPAAAAAAAPPVNSLPSWLVRVVCPPRGDLVALACHALAEAGASMFSVNVTPAPGSRMALELGVYCEAERVPLVHTAIQDAVQRATGVAI</sequence>
<keyword evidence="1" id="KW-0175">Coiled coil</keyword>
<organism evidence="4 5">
    <name type="scientific">Edaphochlamys debaryana</name>
    <dbReference type="NCBI Taxonomy" id="47281"/>
    <lineage>
        <taxon>Eukaryota</taxon>
        <taxon>Viridiplantae</taxon>
        <taxon>Chlorophyta</taxon>
        <taxon>core chlorophytes</taxon>
        <taxon>Chlorophyceae</taxon>
        <taxon>CS clade</taxon>
        <taxon>Chlamydomonadales</taxon>
        <taxon>Chlamydomonadales incertae sedis</taxon>
        <taxon>Edaphochlamys</taxon>
    </lineage>
</organism>
<feature type="coiled-coil region" evidence="1">
    <location>
        <begin position="167"/>
        <end position="194"/>
    </location>
</feature>
<name>A0A835YDP0_9CHLO</name>
<accession>A0A835YDP0</accession>
<comment type="caution">
    <text evidence="4">The sequence shown here is derived from an EMBL/GenBank/DDBJ whole genome shotgun (WGS) entry which is preliminary data.</text>
</comment>
<dbReference type="OrthoDB" id="6371181at2759"/>
<feature type="compositionally biased region" description="Low complexity" evidence="2">
    <location>
        <begin position="62"/>
        <end position="80"/>
    </location>
</feature>
<dbReference type="SUPFAM" id="SSF47459">
    <property type="entry name" value="HLH, helix-loop-helix DNA-binding domain"/>
    <property type="match status" value="1"/>
</dbReference>
<dbReference type="PROSITE" id="PS50888">
    <property type="entry name" value="BHLH"/>
    <property type="match status" value="1"/>
</dbReference>
<proteinExistence type="predicted"/>
<feature type="domain" description="BHLH" evidence="3">
    <location>
        <begin position="112"/>
        <end position="177"/>
    </location>
</feature>
<dbReference type="GO" id="GO:0046983">
    <property type="term" value="F:protein dimerization activity"/>
    <property type="evidence" value="ECO:0007669"/>
    <property type="project" value="InterPro"/>
</dbReference>
<dbReference type="AlphaFoldDB" id="A0A835YDP0"/>
<gene>
    <name evidence="4" type="ORF">HYH03_004903</name>
</gene>
<evidence type="ECO:0000256" key="2">
    <source>
        <dbReference type="SAM" id="MobiDB-lite"/>
    </source>
</evidence>
<evidence type="ECO:0000313" key="5">
    <source>
        <dbReference type="Proteomes" id="UP000612055"/>
    </source>
</evidence>
<protein>
    <recommendedName>
        <fullName evidence="3">BHLH domain-containing protein</fullName>
    </recommendedName>
</protein>
<keyword evidence="5" id="KW-1185">Reference proteome</keyword>
<dbReference type="EMBL" id="JAEHOE010000016">
    <property type="protein sequence ID" value="KAG2496895.1"/>
    <property type="molecule type" value="Genomic_DNA"/>
</dbReference>
<evidence type="ECO:0000259" key="3">
    <source>
        <dbReference type="PROSITE" id="PS50888"/>
    </source>
</evidence>